<evidence type="ECO:0000256" key="1">
    <source>
        <dbReference type="SAM" id="MobiDB-lite"/>
    </source>
</evidence>
<reference evidence="2 3" key="1">
    <citation type="submission" date="2016-06" db="EMBL/GenBank/DDBJ databases">
        <authorList>
            <person name="Kjaerup R.B."/>
            <person name="Dalgaard T.S."/>
            <person name="Juul-Madsen H.R."/>
        </authorList>
    </citation>
    <scope>NUCLEOTIDE SEQUENCE [LARGE SCALE GENOMIC DNA]</scope>
    <source>
        <strain evidence="2 3">DSM 45577</strain>
    </source>
</reference>
<dbReference type="Proteomes" id="UP000198937">
    <property type="component" value="Unassembled WGS sequence"/>
</dbReference>
<organism evidence="2 3">
    <name type="scientific">Micromonospora yangpuensis</name>
    <dbReference type="NCBI Taxonomy" id="683228"/>
    <lineage>
        <taxon>Bacteria</taxon>
        <taxon>Bacillati</taxon>
        <taxon>Actinomycetota</taxon>
        <taxon>Actinomycetes</taxon>
        <taxon>Micromonosporales</taxon>
        <taxon>Micromonosporaceae</taxon>
        <taxon>Micromonospora</taxon>
    </lineage>
</organism>
<accession>A0A1C6UF20</accession>
<proteinExistence type="predicted"/>
<feature type="region of interest" description="Disordered" evidence="1">
    <location>
        <begin position="138"/>
        <end position="163"/>
    </location>
</feature>
<dbReference type="AlphaFoldDB" id="A0A1C6UF20"/>
<dbReference type="STRING" id="683228.GA0070617_2120"/>
<protein>
    <submittedName>
        <fullName evidence="2">Uncharacterized protein</fullName>
    </submittedName>
</protein>
<gene>
    <name evidence="2" type="ORF">GA0070617_2120</name>
</gene>
<evidence type="ECO:0000313" key="2">
    <source>
        <dbReference type="EMBL" id="SCL52582.1"/>
    </source>
</evidence>
<dbReference type="RefSeq" id="WP_091435906.1">
    <property type="nucleotide sequence ID" value="NZ_BMMJ01000004.1"/>
</dbReference>
<feature type="compositionally biased region" description="Basic and acidic residues" evidence="1">
    <location>
        <begin position="34"/>
        <end position="55"/>
    </location>
</feature>
<feature type="region of interest" description="Disordered" evidence="1">
    <location>
        <begin position="1"/>
        <end position="55"/>
    </location>
</feature>
<feature type="compositionally biased region" description="Basic and acidic residues" evidence="1">
    <location>
        <begin position="1"/>
        <end position="23"/>
    </location>
</feature>
<keyword evidence="3" id="KW-1185">Reference proteome</keyword>
<evidence type="ECO:0000313" key="3">
    <source>
        <dbReference type="Proteomes" id="UP000198937"/>
    </source>
</evidence>
<dbReference type="OrthoDB" id="6289813at2"/>
<name>A0A1C6UF20_9ACTN</name>
<dbReference type="EMBL" id="FMIA01000002">
    <property type="protein sequence ID" value="SCL52582.1"/>
    <property type="molecule type" value="Genomic_DNA"/>
</dbReference>
<sequence length="381" mass="40961">MRQHGHERDTADRSAETHPRRDTAVPTSAGGRPVVREPALDRGRPAEPGRALDGHRVDDAAQVLALQRAVGNRGVGAFLAVQRMMPAPAQGQAAGQAPAAVVNPVEIQQLQAYHASVRNAQVRSLLDELIPHLQRVTTWNQTPGRGGGNTRNLGPPPTGGPNQYQINYAAGGTDSERIAILVHELTHVAVNEAYHSDMLNYPVAPLPATSTATTEGQRQTERIGATNRNDLDSFRAQVVGNAATLLELLPQAGFTQARKKEAADKLSAHTAQNPLHEYDAVLSHLLVWADHDGVSRTTPFYEKLTEMVTEAAGWREAGIITPTADAGSLPAEQARALTARRAMNAPTPAPAAGPSNHRTIRGRAMNILNRLAERLSRDDRS</sequence>